<dbReference type="InterPro" id="IPR003245">
    <property type="entry name" value="Phytocyanin_dom"/>
</dbReference>
<organism evidence="8 9">
    <name type="scientific">Protea cynaroides</name>
    <dbReference type="NCBI Taxonomy" id="273540"/>
    <lineage>
        <taxon>Eukaryota</taxon>
        <taxon>Viridiplantae</taxon>
        <taxon>Streptophyta</taxon>
        <taxon>Embryophyta</taxon>
        <taxon>Tracheophyta</taxon>
        <taxon>Spermatophyta</taxon>
        <taxon>Magnoliopsida</taxon>
        <taxon>Proteales</taxon>
        <taxon>Proteaceae</taxon>
        <taxon>Protea</taxon>
    </lineage>
</organism>
<comment type="caution">
    <text evidence="8">The sequence shown here is derived from an EMBL/GenBank/DDBJ whole genome shotgun (WGS) entry which is preliminary data.</text>
</comment>
<keyword evidence="1" id="KW-0479">Metal-binding</keyword>
<dbReference type="InterPro" id="IPR039391">
    <property type="entry name" value="Phytocyanin-like"/>
</dbReference>
<dbReference type="AlphaFoldDB" id="A0A9Q0GQM1"/>
<dbReference type="GO" id="GO:0009055">
    <property type="term" value="F:electron transfer activity"/>
    <property type="evidence" value="ECO:0007669"/>
    <property type="project" value="InterPro"/>
</dbReference>
<evidence type="ECO:0000256" key="6">
    <source>
        <dbReference type="SAM" id="SignalP"/>
    </source>
</evidence>
<feature type="chain" id="PRO_5040109688" description="Phytocyanin domain-containing protein" evidence="6">
    <location>
        <begin position="25"/>
        <end position="188"/>
    </location>
</feature>
<dbReference type="PANTHER" id="PTHR33021">
    <property type="entry name" value="BLUE COPPER PROTEIN"/>
    <property type="match status" value="1"/>
</dbReference>
<dbReference type="PANTHER" id="PTHR33021:SF325">
    <property type="entry name" value="PHYTOCYANIN DOMAIN-CONTAINING PROTEIN"/>
    <property type="match status" value="1"/>
</dbReference>
<feature type="signal peptide" evidence="6">
    <location>
        <begin position="1"/>
        <end position="24"/>
    </location>
</feature>
<dbReference type="OrthoDB" id="1934652at2759"/>
<dbReference type="CDD" id="cd13920">
    <property type="entry name" value="Stellacyanin"/>
    <property type="match status" value="1"/>
</dbReference>
<dbReference type="GO" id="GO:0046872">
    <property type="term" value="F:metal ion binding"/>
    <property type="evidence" value="ECO:0007669"/>
    <property type="project" value="UniProtKB-KW"/>
</dbReference>
<name>A0A9Q0GQM1_9MAGN</name>
<gene>
    <name evidence="8" type="ORF">NE237_026806</name>
</gene>
<evidence type="ECO:0000256" key="2">
    <source>
        <dbReference type="ARBA" id="ARBA00023008"/>
    </source>
</evidence>
<accession>A0A9Q0GQM1</accession>
<dbReference type="PROSITE" id="PS00196">
    <property type="entry name" value="COPPER_BLUE"/>
    <property type="match status" value="1"/>
</dbReference>
<evidence type="ECO:0000313" key="8">
    <source>
        <dbReference type="EMBL" id="KAJ4949974.1"/>
    </source>
</evidence>
<protein>
    <recommendedName>
        <fullName evidence="7">Phytocyanin domain-containing protein</fullName>
    </recommendedName>
</protein>
<dbReference type="InterPro" id="IPR008972">
    <property type="entry name" value="Cupredoxin"/>
</dbReference>
<dbReference type="PROSITE" id="PS51485">
    <property type="entry name" value="PHYTOCYANIN"/>
    <property type="match status" value="1"/>
</dbReference>
<evidence type="ECO:0000256" key="1">
    <source>
        <dbReference type="ARBA" id="ARBA00022723"/>
    </source>
</evidence>
<dbReference type="SUPFAM" id="SSF49503">
    <property type="entry name" value="Cupredoxins"/>
    <property type="match status" value="1"/>
</dbReference>
<evidence type="ECO:0000256" key="3">
    <source>
        <dbReference type="ARBA" id="ARBA00023157"/>
    </source>
</evidence>
<dbReference type="InterPro" id="IPR028871">
    <property type="entry name" value="BlueCu_1_BS"/>
</dbReference>
<keyword evidence="6" id="KW-0732">Signal</keyword>
<feature type="compositionally biased region" description="Low complexity" evidence="5">
    <location>
        <begin position="139"/>
        <end position="168"/>
    </location>
</feature>
<keyword evidence="9" id="KW-1185">Reference proteome</keyword>
<evidence type="ECO:0000256" key="5">
    <source>
        <dbReference type="SAM" id="MobiDB-lite"/>
    </source>
</evidence>
<keyword evidence="2" id="KW-0186">Copper</keyword>
<dbReference type="GO" id="GO:0005886">
    <property type="term" value="C:plasma membrane"/>
    <property type="evidence" value="ECO:0007669"/>
    <property type="project" value="TreeGrafter"/>
</dbReference>
<evidence type="ECO:0000313" key="9">
    <source>
        <dbReference type="Proteomes" id="UP001141806"/>
    </source>
</evidence>
<dbReference type="Proteomes" id="UP001141806">
    <property type="component" value="Unassembled WGS sequence"/>
</dbReference>
<dbReference type="Pfam" id="PF02298">
    <property type="entry name" value="Cu_bind_like"/>
    <property type="match status" value="1"/>
</dbReference>
<keyword evidence="3" id="KW-1015">Disulfide bond</keyword>
<keyword evidence="4" id="KW-0325">Glycoprotein</keyword>
<dbReference type="Gene3D" id="2.60.40.420">
    <property type="entry name" value="Cupredoxins - blue copper proteins"/>
    <property type="match status" value="1"/>
</dbReference>
<feature type="region of interest" description="Disordered" evidence="5">
    <location>
        <begin position="127"/>
        <end position="168"/>
    </location>
</feature>
<dbReference type="FunFam" id="2.60.40.420:FF:000034">
    <property type="entry name" value="Cupredoxin superfamily protein"/>
    <property type="match status" value="1"/>
</dbReference>
<feature type="domain" description="Phytocyanin" evidence="7">
    <location>
        <begin position="26"/>
        <end position="128"/>
    </location>
</feature>
<evidence type="ECO:0000256" key="4">
    <source>
        <dbReference type="ARBA" id="ARBA00023180"/>
    </source>
</evidence>
<proteinExistence type="predicted"/>
<dbReference type="EMBL" id="JAMYWD010000012">
    <property type="protein sequence ID" value="KAJ4949974.1"/>
    <property type="molecule type" value="Genomic_DNA"/>
</dbReference>
<evidence type="ECO:0000259" key="7">
    <source>
        <dbReference type="PROSITE" id="PS51485"/>
    </source>
</evidence>
<reference evidence="8" key="1">
    <citation type="journal article" date="2023" name="Plant J.">
        <title>The genome of the king protea, Protea cynaroides.</title>
        <authorList>
            <person name="Chang J."/>
            <person name="Duong T.A."/>
            <person name="Schoeman C."/>
            <person name="Ma X."/>
            <person name="Roodt D."/>
            <person name="Barker N."/>
            <person name="Li Z."/>
            <person name="Van de Peer Y."/>
            <person name="Mizrachi E."/>
        </authorList>
    </citation>
    <scope>NUCLEOTIDE SEQUENCE</scope>
    <source>
        <tissue evidence="8">Young leaves</tissue>
    </source>
</reference>
<sequence length="188" mass="19419">MASRMSCLFGCVLIVAALLQGASAQTTHVVLGSEGWIIPSNQSAYSTWAASQTFSVGDTLVFNFQTNQHDVATVTKANYESCTKTNTISTKTQGPANITIDSAGEHYYICTFGQHCAAGQKLAINASSSSTSSPPPTNSSPAPTTSSPAPTTSLSSPPPSTTNTSSASSLTIGGFSLLLLSTAITFFY</sequence>